<evidence type="ECO:0000313" key="2">
    <source>
        <dbReference type="EMBL" id="MFD2216500.1"/>
    </source>
</evidence>
<proteinExistence type="predicted"/>
<keyword evidence="1" id="KW-0472">Membrane</keyword>
<sequence length="101" mass="11370">MVGVLKKLYLQFIALFSVLLLCSSAFVDPRSWWSIREITEISADGFSSQFSWIKISCYALVVVTLVGILNVPLVKRALKTIMKLGVIKLQLLLNNVRTLLN</sequence>
<protein>
    <submittedName>
        <fullName evidence="2">Uncharacterized protein</fullName>
    </submittedName>
</protein>
<name>A0ABW5C3T1_9BACI</name>
<accession>A0ABW5C3T1</accession>
<dbReference type="EMBL" id="JBHUIK010000007">
    <property type="protein sequence ID" value="MFD2216500.1"/>
    <property type="molecule type" value="Genomic_DNA"/>
</dbReference>
<organism evidence="2 3">
    <name type="scientific">Metabacillus endolithicus</name>
    <dbReference type="NCBI Taxonomy" id="1535204"/>
    <lineage>
        <taxon>Bacteria</taxon>
        <taxon>Bacillati</taxon>
        <taxon>Bacillota</taxon>
        <taxon>Bacilli</taxon>
        <taxon>Bacillales</taxon>
        <taxon>Bacillaceae</taxon>
        <taxon>Metabacillus</taxon>
    </lineage>
</organism>
<keyword evidence="1" id="KW-0812">Transmembrane</keyword>
<reference evidence="3" key="1">
    <citation type="journal article" date="2019" name="Int. J. Syst. Evol. Microbiol.">
        <title>The Global Catalogue of Microorganisms (GCM) 10K type strain sequencing project: providing services to taxonomists for standard genome sequencing and annotation.</title>
        <authorList>
            <consortium name="The Broad Institute Genomics Platform"/>
            <consortium name="The Broad Institute Genome Sequencing Center for Infectious Disease"/>
            <person name="Wu L."/>
            <person name="Ma J."/>
        </authorList>
    </citation>
    <scope>NUCLEOTIDE SEQUENCE [LARGE SCALE GENOMIC DNA]</scope>
    <source>
        <strain evidence="3">CGMCC 1.15474</strain>
    </source>
</reference>
<comment type="caution">
    <text evidence="2">The sequence shown here is derived from an EMBL/GenBank/DDBJ whole genome shotgun (WGS) entry which is preliminary data.</text>
</comment>
<keyword evidence="3" id="KW-1185">Reference proteome</keyword>
<dbReference type="RefSeq" id="WP_247347546.1">
    <property type="nucleotide sequence ID" value="NZ_CP095551.1"/>
</dbReference>
<keyword evidence="1" id="KW-1133">Transmembrane helix</keyword>
<feature type="transmembrane region" description="Helical" evidence="1">
    <location>
        <begin position="49"/>
        <end position="73"/>
    </location>
</feature>
<dbReference type="Proteomes" id="UP001597318">
    <property type="component" value="Unassembled WGS sequence"/>
</dbReference>
<evidence type="ECO:0000313" key="3">
    <source>
        <dbReference type="Proteomes" id="UP001597318"/>
    </source>
</evidence>
<evidence type="ECO:0000256" key="1">
    <source>
        <dbReference type="SAM" id="Phobius"/>
    </source>
</evidence>
<gene>
    <name evidence="2" type="ORF">ACFSKK_22755</name>
</gene>